<dbReference type="GO" id="GO:0016301">
    <property type="term" value="F:kinase activity"/>
    <property type="evidence" value="ECO:0007669"/>
    <property type="project" value="UniProtKB-KW"/>
</dbReference>
<name>A0A3A5M0F7_9MICC</name>
<reference evidence="6 7" key="1">
    <citation type="submission" date="2018-09" db="EMBL/GenBank/DDBJ databases">
        <title>Novel species of Arthrobacter.</title>
        <authorList>
            <person name="Liu Q."/>
            <person name="Xin Y.-H."/>
        </authorList>
    </citation>
    <scope>NUCLEOTIDE SEQUENCE [LARGE SCALE GENOMIC DNA]</scope>
    <source>
        <strain evidence="6 7">Hz2</strain>
    </source>
</reference>
<accession>A0A3A5M0F7</accession>
<dbReference type="Pfam" id="PF03861">
    <property type="entry name" value="ANTAR"/>
    <property type="match status" value="1"/>
</dbReference>
<dbReference type="InterPro" id="IPR029016">
    <property type="entry name" value="GAF-like_dom_sf"/>
</dbReference>
<dbReference type="InterPro" id="IPR005561">
    <property type="entry name" value="ANTAR"/>
</dbReference>
<keyword evidence="1" id="KW-0808">Transferase</keyword>
<dbReference type="AlphaFoldDB" id="A0A3A5M0F7"/>
<dbReference type="Gene3D" id="3.30.450.40">
    <property type="match status" value="1"/>
</dbReference>
<dbReference type="RefSeq" id="WP_120148990.1">
    <property type="nucleotide sequence ID" value="NZ_QZVT01000005.1"/>
</dbReference>
<evidence type="ECO:0000259" key="5">
    <source>
        <dbReference type="PROSITE" id="PS50921"/>
    </source>
</evidence>
<evidence type="ECO:0000313" key="7">
    <source>
        <dbReference type="Proteomes" id="UP000272560"/>
    </source>
</evidence>
<gene>
    <name evidence="6" type="ORF">D6T63_10400</name>
</gene>
<evidence type="ECO:0000256" key="4">
    <source>
        <dbReference type="ARBA" id="ARBA00023163"/>
    </source>
</evidence>
<sequence>MIDVSDSVLDSGSITDFFKQLTFGGGRLFGDDGSVECGLMFKGESGQTLFCGGSPTITSMYMGIDAQHAIGEGPALQALSASELQVADDTSDVDHPPFFQIPASLGFASILSVPLKIGTAGFAALNFYAQPVAFFTVERQRIASVFAEQVGTSVEMRVRLTRYQELTVNMRSAMESRTTIDTAIGIIISQNQCTQEEAFAILRRASNSRQIKLRDVAKNLVMHASGVPPITHFTT</sequence>
<dbReference type="Gene3D" id="1.10.10.10">
    <property type="entry name" value="Winged helix-like DNA-binding domain superfamily/Winged helix DNA-binding domain"/>
    <property type="match status" value="1"/>
</dbReference>
<dbReference type="OrthoDB" id="4943195at2"/>
<keyword evidence="3" id="KW-0805">Transcription regulation</keyword>
<evidence type="ECO:0000256" key="2">
    <source>
        <dbReference type="ARBA" id="ARBA00022777"/>
    </source>
</evidence>
<dbReference type="InterPro" id="IPR011006">
    <property type="entry name" value="CheY-like_superfamily"/>
</dbReference>
<evidence type="ECO:0000256" key="1">
    <source>
        <dbReference type="ARBA" id="ARBA00022679"/>
    </source>
</evidence>
<dbReference type="Pfam" id="PF13185">
    <property type="entry name" value="GAF_2"/>
    <property type="match status" value="1"/>
</dbReference>
<dbReference type="InterPro" id="IPR003018">
    <property type="entry name" value="GAF"/>
</dbReference>
<dbReference type="SUPFAM" id="SSF55781">
    <property type="entry name" value="GAF domain-like"/>
    <property type="match status" value="1"/>
</dbReference>
<proteinExistence type="predicted"/>
<evidence type="ECO:0000256" key="3">
    <source>
        <dbReference type="ARBA" id="ARBA00023015"/>
    </source>
</evidence>
<organism evidence="6 7">
    <name type="scientific">Arthrobacter cheniae</name>
    <dbReference type="NCBI Taxonomy" id="1258888"/>
    <lineage>
        <taxon>Bacteria</taxon>
        <taxon>Bacillati</taxon>
        <taxon>Actinomycetota</taxon>
        <taxon>Actinomycetes</taxon>
        <taxon>Micrococcales</taxon>
        <taxon>Micrococcaceae</taxon>
        <taxon>Arthrobacter</taxon>
    </lineage>
</organism>
<comment type="caution">
    <text evidence="6">The sequence shown here is derived from an EMBL/GenBank/DDBJ whole genome shotgun (WGS) entry which is preliminary data.</text>
</comment>
<dbReference type="SMART" id="SM01012">
    <property type="entry name" value="ANTAR"/>
    <property type="match status" value="1"/>
</dbReference>
<protein>
    <submittedName>
        <fullName evidence="6">ANTAR domain-containing protein</fullName>
    </submittedName>
</protein>
<dbReference type="GO" id="GO:0003723">
    <property type="term" value="F:RNA binding"/>
    <property type="evidence" value="ECO:0007669"/>
    <property type="project" value="InterPro"/>
</dbReference>
<keyword evidence="4" id="KW-0804">Transcription</keyword>
<dbReference type="Proteomes" id="UP000272560">
    <property type="component" value="Unassembled WGS sequence"/>
</dbReference>
<keyword evidence="2" id="KW-0418">Kinase</keyword>
<dbReference type="InterPro" id="IPR036388">
    <property type="entry name" value="WH-like_DNA-bd_sf"/>
</dbReference>
<dbReference type="SUPFAM" id="SSF52172">
    <property type="entry name" value="CheY-like"/>
    <property type="match status" value="1"/>
</dbReference>
<dbReference type="EMBL" id="QZVT01000005">
    <property type="protein sequence ID" value="RJT79043.1"/>
    <property type="molecule type" value="Genomic_DNA"/>
</dbReference>
<dbReference type="PROSITE" id="PS50921">
    <property type="entry name" value="ANTAR"/>
    <property type="match status" value="1"/>
</dbReference>
<keyword evidence="7" id="KW-1185">Reference proteome</keyword>
<feature type="domain" description="ANTAR" evidence="5">
    <location>
        <begin position="160"/>
        <end position="221"/>
    </location>
</feature>
<evidence type="ECO:0000313" key="6">
    <source>
        <dbReference type="EMBL" id="RJT79043.1"/>
    </source>
</evidence>